<dbReference type="GO" id="GO:0004674">
    <property type="term" value="F:protein serine/threonine kinase activity"/>
    <property type="evidence" value="ECO:0007669"/>
    <property type="project" value="UniProtKB-KW"/>
</dbReference>
<dbReference type="SUPFAM" id="SSF56112">
    <property type="entry name" value="Protein kinase-like (PK-like)"/>
    <property type="match status" value="1"/>
</dbReference>
<evidence type="ECO:0000256" key="6">
    <source>
        <dbReference type="ARBA" id="ARBA00022840"/>
    </source>
</evidence>
<feature type="domain" description="Protein kinase" evidence="10">
    <location>
        <begin position="61"/>
        <end position="354"/>
    </location>
</feature>
<dbReference type="GO" id="GO:0006624">
    <property type="term" value="P:vacuolar protein processing"/>
    <property type="evidence" value="ECO:0007669"/>
    <property type="project" value="TreeGrafter"/>
</dbReference>
<name>A0A4T0IQZ2_WALIC</name>
<evidence type="ECO:0000256" key="7">
    <source>
        <dbReference type="ARBA" id="ARBA00047899"/>
    </source>
</evidence>
<comment type="catalytic activity">
    <reaction evidence="8">
        <text>L-seryl-[protein] + ATP = O-phospho-L-seryl-[protein] + ADP + H(+)</text>
        <dbReference type="Rhea" id="RHEA:17989"/>
        <dbReference type="Rhea" id="RHEA-COMP:9863"/>
        <dbReference type="Rhea" id="RHEA-COMP:11604"/>
        <dbReference type="ChEBI" id="CHEBI:15378"/>
        <dbReference type="ChEBI" id="CHEBI:29999"/>
        <dbReference type="ChEBI" id="CHEBI:30616"/>
        <dbReference type="ChEBI" id="CHEBI:83421"/>
        <dbReference type="ChEBI" id="CHEBI:456216"/>
        <dbReference type="EC" id="2.7.11.1"/>
    </reaction>
</comment>
<gene>
    <name evidence="11" type="ORF">E3P86_03231</name>
</gene>
<evidence type="ECO:0000256" key="9">
    <source>
        <dbReference type="SAM" id="MobiDB-lite"/>
    </source>
</evidence>
<protein>
    <recommendedName>
        <fullName evidence="1">non-specific serine/threonine protein kinase</fullName>
        <ecNumber evidence="1">2.7.11.1</ecNumber>
    </recommendedName>
</protein>
<evidence type="ECO:0000259" key="10">
    <source>
        <dbReference type="PROSITE" id="PS50011"/>
    </source>
</evidence>
<keyword evidence="5" id="KW-0418">Kinase</keyword>
<keyword evidence="3" id="KW-0808">Transferase</keyword>
<evidence type="ECO:0000313" key="12">
    <source>
        <dbReference type="Proteomes" id="UP000310689"/>
    </source>
</evidence>
<dbReference type="EMBL" id="SPOI01000216">
    <property type="protein sequence ID" value="TIB31963.1"/>
    <property type="molecule type" value="Genomic_DNA"/>
</dbReference>
<evidence type="ECO:0000256" key="1">
    <source>
        <dbReference type="ARBA" id="ARBA00012513"/>
    </source>
</evidence>
<dbReference type="EC" id="2.7.11.1" evidence="1"/>
<sequence length="357" mass="39569">MASWFTATTHTAAMDQNQNFKVGSPNVFIEAAKDALWSLQAWLTQCMSSRTKTININGTQYNIIKYLSEGAFSYVYLVSDADNVYALKKITNGGFEGEVGCYQRFKSKYIISLLNYSIQDGAINLILPYFKKGNLQDYINLNSTLDERMSLQLFSGVCQGVQVLHNHYPAHSHSRSSYPPSSIDQDVNDEEGDEPGHVPYAHRDIKPGNVMLADDGTPVLMDLGSCIKARVRIHNRSQALVQQDMAAEHSSMPYRAPELFDVKSDTTLDEKVDIWSLGCTLYALAYSHSPFEDPKQAAQGGSIAMAAQSGRFTYPANDTHSDTFKAIIEACLKIDPSKRPTINQLISMTEHALSVGV</sequence>
<feature type="region of interest" description="Disordered" evidence="9">
    <location>
        <begin position="170"/>
        <end position="201"/>
    </location>
</feature>
<dbReference type="InterPro" id="IPR011009">
    <property type="entry name" value="Kinase-like_dom_sf"/>
</dbReference>
<proteinExistence type="predicted"/>
<dbReference type="GO" id="GO:0032889">
    <property type="term" value="P:regulation of vacuole fusion, non-autophagic"/>
    <property type="evidence" value="ECO:0007669"/>
    <property type="project" value="TreeGrafter"/>
</dbReference>
<comment type="catalytic activity">
    <reaction evidence="7">
        <text>L-threonyl-[protein] + ATP = O-phospho-L-threonyl-[protein] + ADP + H(+)</text>
        <dbReference type="Rhea" id="RHEA:46608"/>
        <dbReference type="Rhea" id="RHEA-COMP:11060"/>
        <dbReference type="Rhea" id="RHEA-COMP:11605"/>
        <dbReference type="ChEBI" id="CHEBI:15378"/>
        <dbReference type="ChEBI" id="CHEBI:30013"/>
        <dbReference type="ChEBI" id="CHEBI:30616"/>
        <dbReference type="ChEBI" id="CHEBI:61977"/>
        <dbReference type="ChEBI" id="CHEBI:456216"/>
        <dbReference type="EC" id="2.7.11.1"/>
    </reaction>
</comment>
<dbReference type="AlphaFoldDB" id="A0A4T0IQZ2"/>
<dbReference type="GO" id="GO:0005524">
    <property type="term" value="F:ATP binding"/>
    <property type="evidence" value="ECO:0007669"/>
    <property type="project" value="UniProtKB-KW"/>
</dbReference>
<organism evidence="11 12">
    <name type="scientific">Wallemia ichthyophaga</name>
    <dbReference type="NCBI Taxonomy" id="245174"/>
    <lineage>
        <taxon>Eukaryota</taxon>
        <taxon>Fungi</taxon>
        <taxon>Dikarya</taxon>
        <taxon>Basidiomycota</taxon>
        <taxon>Wallemiomycotina</taxon>
        <taxon>Wallemiomycetes</taxon>
        <taxon>Wallemiales</taxon>
        <taxon>Wallemiaceae</taxon>
        <taxon>Wallemia</taxon>
    </lineage>
</organism>
<dbReference type="PANTHER" id="PTHR45998:SF2">
    <property type="entry name" value="SERINE_THREONINE-PROTEIN KINASE 16"/>
    <property type="match status" value="1"/>
</dbReference>
<keyword evidence="4" id="KW-0547">Nucleotide-binding</keyword>
<evidence type="ECO:0000256" key="2">
    <source>
        <dbReference type="ARBA" id="ARBA00022527"/>
    </source>
</evidence>
<dbReference type="InterPro" id="IPR052239">
    <property type="entry name" value="Ser/Thr-specific_kinases"/>
</dbReference>
<dbReference type="Pfam" id="PF00069">
    <property type="entry name" value="Pkinase"/>
    <property type="match status" value="2"/>
</dbReference>
<evidence type="ECO:0000256" key="4">
    <source>
        <dbReference type="ARBA" id="ARBA00022741"/>
    </source>
</evidence>
<dbReference type="PROSITE" id="PS50011">
    <property type="entry name" value="PROTEIN_KINASE_DOM"/>
    <property type="match status" value="1"/>
</dbReference>
<dbReference type="InterPro" id="IPR008271">
    <property type="entry name" value="Ser/Thr_kinase_AS"/>
</dbReference>
<evidence type="ECO:0000256" key="3">
    <source>
        <dbReference type="ARBA" id="ARBA00022679"/>
    </source>
</evidence>
<dbReference type="InterPro" id="IPR000719">
    <property type="entry name" value="Prot_kinase_dom"/>
</dbReference>
<dbReference type="GO" id="GO:0005794">
    <property type="term" value="C:Golgi apparatus"/>
    <property type="evidence" value="ECO:0007669"/>
    <property type="project" value="TreeGrafter"/>
</dbReference>
<dbReference type="PROSITE" id="PS00108">
    <property type="entry name" value="PROTEIN_KINASE_ST"/>
    <property type="match status" value="1"/>
</dbReference>
<dbReference type="Gene3D" id="1.10.510.10">
    <property type="entry name" value="Transferase(Phosphotransferase) domain 1"/>
    <property type="match status" value="2"/>
</dbReference>
<dbReference type="GO" id="GO:0005773">
    <property type="term" value="C:vacuole"/>
    <property type="evidence" value="ECO:0007669"/>
    <property type="project" value="GOC"/>
</dbReference>
<keyword evidence="6" id="KW-0067">ATP-binding</keyword>
<evidence type="ECO:0000256" key="8">
    <source>
        <dbReference type="ARBA" id="ARBA00048679"/>
    </source>
</evidence>
<evidence type="ECO:0000313" key="11">
    <source>
        <dbReference type="EMBL" id="TIB31963.1"/>
    </source>
</evidence>
<accession>A0A4T0IQZ2</accession>
<comment type="caution">
    <text evidence="11">The sequence shown here is derived from an EMBL/GenBank/DDBJ whole genome shotgun (WGS) entry which is preliminary data.</text>
</comment>
<dbReference type="PANTHER" id="PTHR45998">
    <property type="entry name" value="SERINE/THREONINE-PROTEIN KINASE 16"/>
    <property type="match status" value="1"/>
</dbReference>
<evidence type="ECO:0000256" key="5">
    <source>
        <dbReference type="ARBA" id="ARBA00022777"/>
    </source>
</evidence>
<reference evidence="11 12" key="1">
    <citation type="submission" date="2019-03" db="EMBL/GenBank/DDBJ databases">
        <title>Sequencing 23 genomes of Wallemia ichthyophaga.</title>
        <authorList>
            <person name="Gostincar C."/>
        </authorList>
    </citation>
    <scope>NUCLEOTIDE SEQUENCE [LARGE SCALE GENOMIC DNA]</scope>
    <source>
        <strain evidence="11 12">EXF-6200</strain>
    </source>
</reference>
<dbReference type="Proteomes" id="UP000310689">
    <property type="component" value="Unassembled WGS sequence"/>
</dbReference>
<keyword evidence="2" id="KW-0723">Serine/threonine-protein kinase</keyword>
<dbReference type="SMART" id="SM00220">
    <property type="entry name" value="S_TKc"/>
    <property type="match status" value="1"/>
</dbReference>